<evidence type="ECO:0000256" key="1">
    <source>
        <dbReference type="SAM" id="MobiDB-lite"/>
    </source>
</evidence>
<feature type="region of interest" description="Disordered" evidence="1">
    <location>
        <begin position="293"/>
        <end position="343"/>
    </location>
</feature>
<feature type="compositionally biased region" description="Gly residues" evidence="1">
    <location>
        <begin position="307"/>
        <end position="320"/>
    </location>
</feature>
<evidence type="ECO:0000256" key="2">
    <source>
        <dbReference type="SAM" id="SignalP"/>
    </source>
</evidence>
<feature type="chain" id="PRO_5046788354" evidence="2">
    <location>
        <begin position="24"/>
        <end position="787"/>
    </location>
</feature>
<feature type="region of interest" description="Disordered" evidence="1">
    <location>
        <begin position="250"/>
        <end position="275"/>
    </location>
</feature>
<proteinExistence type="predicted"/>
<organism evidence="3 4">
    <name type="scientific">Paraburkholderia sabiae</name>
    <dbReference type="NCBI Taxonomy" id="273251"/>
    <lineage>
        <taxon>Bacteria</taxon>
        <taxon>Pseudomonadati</taxon>
        <taxon>Pseudomonadota</taxon>
        <taxon>Betaproteobacteria</taxon>
        <taxon>Burkholderiales</taxon>
        <taxon>Burkholderiaceae</taxon>
        <taxon>Paraburkholderia</taxon>
    </lineage>
</organism>
<keyword evidence="2" id="KW-0732">Signal</keyword>
<feature type="signal peptide" evidence="2">
    <location>
        <begin position="1"/>
        <end position="23"/>
    </location>
</feature>
<dbReference type="EMBL" id="JAZHGC010000033">
    <property type="protein sequence ID" value="MEM5290227.1"/>
    <property type="molecule type" value="Genomic_DNA"/>
</dbReference>
<gene>
    <name evidence="3" type="ORF">V4C55_31335</name>
</gene>
<keyword evidence="4" id="KW-1185">Reference proteome</keyword>
<reference evidence="3 4" key="1">
    <citation type="submission" date="2024-01" db="EMBL/GenBank/DDBJ databases">
        <title>The diversity of rhizobia nodulating Mimosa spp. in eleven states of Brazil covering several biomes is determined by host plant, location, and edaphic factors.</title>
        <authorList>
            <person name="Rouws L."/>
            <person name="Barauna A."/>
            <person name="Beukes C."/>
            <person name="De Faria S.M."/>
            <person name="Gross E."/>
            <person name="Dos Reis Junior F.B."/>
            <person name="Simon M."/>
            <person name="Maluk M."/>
            <person name="Odee D.W."/>
            <person name="Kenicer G."/>
            <person name="Young J.P.W."/>
            <person name="Reis V.M."/>
            <person name="Zilli J."/>
            <person name="James E.K."/>
        </authorList>
    </citation>
    <scope>NUCLEOTIDE SEQUENCE [LARGE SCALE GENOMIC DNA]</scope>
    <source>
        <strain evidence="3 4">JPY77</strain>
    </source>
</reference>
<evidence type="ECO:0000313" key="3">
    <source>
        <dbReference type="EMBL" id="MEM5290227.1"/>
    </source>
</evidence>
<dbReference type="RefSeq" id="WP_201651875.1">
    <property type="nucleotide sequence ID" value="NZ_CAJHCS010000014.1"/>
</dbReference>
<feature type="compositionally biased region" description="Pro residues" evidence="1">
    <location>
        <begin position="329"/>
        <end position="339"/>
    </location>
</feature>
<accession>A0ABU9QL84</accession>
<name>A0ABU9QL84_9BURK</name>
<sequence>MKRIFATALLALACIVALIPAFAEITQQFRDQVMQCAQSLTFSSSALHEELRMTGFLDNARTDEIVERSPPAYALAWAALQAERKRSGAAMELLQNVAQGIAAHHADAIRYAPALRTYFSQFPPDAPVPAPVARRFEFDRTVGATPDVAARLPAAARRLLEPLSSYSGLHPGGMHGLMVDVLGLSPTVAMDIEQSSSDTSDALMTGIAHSSIPPSPEQHLRDVVVALALHGGVSFRKEAVVQMFGGRQVTLNDDKGPPPLVAAHEASRKPASADAMREHAEILALADRIIDNMRNNRDQPPPHVSTGNGGPNNGGPGGGANPALRRGSTPPPKPGPPPGYKLVAQQLHSDGVNPVALPDFAGMRSAGGGLGGGGIIMGSPVTSSIAGQPLAMSFRTIEHSDRVVPVVAMSNGRVLFGSPVRPDVLLAAQRLAFGDRERKVEPLAANGSTGAILISLLVSLEYPVQAAEFLVNPAISDLNIGRDLVVVDGAGFLFRRQLADRVDVASVMPPPTNATVLTMQQWCAALIKHQFGGWYRFAERPSLISTKGDVIEVAAQSGASRTVMFEFLRPSDTKGTNNAPERSVVISDAPDKLPEFAALNDLLKTAAILRWGASAGAKWIRADIGATRLDNVRTVVLRDQTVSFDPRGAMDIELEQVRVQLTTAMKAIAKDRLADAKTLNNAIVLQRKRYLTLKELQARGYSDAIIEQAMHNAAMSEALGNSDPVFTTMLGMLRKDMSQDAFRKLPSSHDCDNPESSICDKSFGTVRRQFDQTDPWARGLLNAGFVQ</sequence>
<protein>
    <submittedName>
        <fullName evidence="3">Uncharacterized protein</fullName>
    </submittedName>
</protein>
<comment type="caution">
    <text evidence="3">The sequence shown here is derived from an EMBL/GenBank/DDBJ whole genome shotgun (WGS) entry which is preliminary data.</text>
</comment>
<dbReference type="Proteomes" id="UP001494588">
    <property type="component" value="Unassembled WGS sequence"/>
</dbReference>
<evidence type="ECO:0000313" key="4">
    <source>
        <dbReference type="Proteomes" id="UP001494588"/>
    </source>
</evidence>